<dbReference type="RefSeq" id="XP_060048644.1">
    <property type="nucleotide sequence ID" value="XM_060192661.1"/>
</dbReference>
<keyword evidence="2 5" id="KW-0067">ATP-binding</keyword>
<feature type="binding site" evidence="5">
    <location>
        <begin position="779"/>
        <end position="786"/>
    </location>
    <ligand>
        <name>ATP</name>
        <dbReference type="ChEBI" id="CHEBI:30616"/>
    </ligand>
</feature>
<evidence type="ECO:0000256" key="2">
    <source>
        <dbReference type="ARBA" id="ARBA00022840"/>
    </source>
</evidence>
<feature type="region of interest" description="Disordered" evidence="6">
    <location>
        <begin position="1354"/>
        <end position="1380"/>
    </location>
</feature>
<feature type="compositionally biased region" description="Polar residues" evidence="6">
    <location>
        <begin position="484"/>
        <end position="509"/>
    </location>
</feature>
<evidence type="ECO:0000313" key="9">
    <source>
        <dbReference type="RefSeq" id="XP_060048644.1"/>
    </source>
</evidence>
<dbReference type="PROSITE" id="PS51456">
    <property type="entry name" value="MYOSIN_MOTOR"/>
    <property type="match status" value="1"/>
</dbReference>
<dbReference type="GeneID" id="103115527"/>
<feature type="compositionally biased region" description="Basic and acidic residues" evidence="6">
    <location>
        <begin position="150"/>
        <end position="163"/>
    </location>
</feature>
<dbReference type="Proteomes" id="UP001652624">
    <property type="component" value="Chromosome 6"/>
</dbReference>
<dbReference type="InterPro" id="IPR027417">
    <property type="entry name" value="P-loop_NTPase"/>
</dbReference>
<dbReference type="InterPro" id="IPR036961">
    <property type="entry name" value="Kinesin_motor_dom_sf"/>
</dbReference>
<feature type="region of interest" description="Disordered" evidence="6">
    <location>
        <begin position="18"/>
        <end position="635"/>
    </location>
</feature>
<protein>
    <submittedName>
        <fullName evidence="9">LOW QUALITY PROTEIN: unconventional myosin-XVIIIb</fullName>
    </submittedName>
</protein>
<feature type="region of interest" description="Disordered" evidence="6">
    <location>
        <begin position="1538"/>
        <end position="1610"/>
    </location>
</feature>
<dbReference type="InterPro" id="IPR001609">
    <property type="entry name" value="Myosin_head_motor_dom-like"/>
</dbReference>
<evidence type="ECO:0000259" key="7">
    <source>
        <dbReference type="PROSITE" id="PS51456"/>
    </source>
</evidence>
<feature type="compositionally biased region" description="Polar residues" evidence="6">
    <location>
        <begin position="1230"/>
        <end position="1241"/>
    </location>
</feature>
<feature type="compositionally biased region" description="Polar residues" evidence="6">
    <location>
        <begin position="298"/>
        <end position="309"/>
    </location>
</feature>
<keyword evidence="1 5" id="KW-0547">Nucleotide-binding</keyword>
<dbReference type="Pfam" id="PF00063">
    <property type="entry name" value="Myosin_head"/>
    <property type="match status" value="1"/>
</dbReference>
<evidence type="ECO:0000256" key="4">
    <source>
        <dbReference type="ARBA" id="ARBA00023175"/>
    </source>
</evidence>
<dbReference type="Gene3D" id="1.10.10.820">
    <property type="match status" value="1"/>
</dbReference>
<dbReference type="PRINTS" id="PR00193">
    <property type="entry name" value="MYOSINHEAVY"/>
</dbReference>
<keyword evidence="5" id="KW-0009">Actin-binding</keyword>
<dbReference type="InterPro" id="IPR052838">
    <property type="entry name" value="Myosin-XVI"/>
</dbReference>
<evidence type="ECO:0000256" key="5">
    <source>
        <dbReference type="PROSITE-ProRule" id="PRU00782"/>
    </source>
</evidence>
<feature type="region of interest" description="Disordered" evidence="6">
    <location>
        <begin position="1267"/>
        <end position="1339"/>
    </location>
</feature>
<evidence type="ECO:0000256" key="1">
    <source>
        <dbReference type="ARBA" id="ARBA00022741"/>
    </source>
</evidence>
<feature type="compositionally biased region" description="Basic and acidic residues" evidence="6">
    <location>
        <begin position="1587"/>
        <end position="1604"/>
    </location>
</feature>
<dbReference type="SUPFAM" id="SSF52540">
    <property type="entry name" value="P-loop containing nucleoside triphosphate hydrolases"/>
    <property type="match status" value="1"/>
</dbReference>
<comment type="similarity">
    <text evidence="5">Belongs to the TRAFAC class myosin-kinesin ATPase superfamily. Myosin family.</text>
</comment>
<dbReference type="Gene3D" id="1.20.120.720">
    <property type="entry name" value="Myosin VI head, motor domain, U50 subdomain"/>
    <property type="match status" value="1"/>
</dbReference>
<evidence type="ECO:0000313" key="8">
    <source>
        <dbReference type="Proteomes" id="UP001652624"/>
    </source>
</evidence>
<feature type="domain" description="Myosin motor" evidence="7">
    <location>
        <begin position="698"/>
        <end position="1119"/>
    </location>
</feature>
<proteinExistence type="inferred from homology"/>
<reference evidence="9" key="1">
    <citation type="submission" date="2025-08" db="UniProtKB">
        <authorList>
            <consortium name="RefSeq"/>
        </authorList>
    </citation>
    <scope>IDENTIFICATION</scope>
</reference>
<dbReference type="PANTHER" id="PTHR47335:SF1">
    <property type="entry name" value="UNCONVENTIONAL MYOSIN-XVI"/>
    <property type="match status" value="1"/>
</dbReference>
<accession>A0ABM3XIJ5</accession>
<feature type="compositionally biased region" description="Basic and acidic residues" evidence="6">
    <location>
        <begin position="49"/>
        <end position="59"/>
    </location>
</feature>
<feature type="compositionally biased region" description="Gly residues" evidence="6">
    <location>
        <begin position="535"/>
        <end position="545"/>
    </location>
</feature>
<dbReference type="PANTHER" id="PTHR47335">
    <property type="entry name" value="UNCONVENTIONAL MYOSIN-XVI"/>
    <property type="match status" value="1"/>
</dbReference>
<dbReference type="SMART" id="SM00242">
    <property type="entry name" value="MYSc"/>
    <property type="match status" value="1"/>
</dbReference>
<dbReference type="Gene3D" id="3.40.850.10">
    <property type="entry name" value="Kinesin motor domain"/>
    <property type="match status" value="1"/>
</dbReference>
<sequence length="1610" mass="170879">MAISSRLALWEQKESGALARTIREEDKSPPPSSPPPLFSVIPGGFIRQLVRETEKEAKEARRKRQAALASPEQGAPEAAASEPDGKPRDQPSAAWQPDIPSQESGGAVPADPVPMAAINGEKPPDPPAKRSQPFRRGVRGGDVLLMVARLDPDMAKPEQRSPLRDAPTCKTSAAATDPGGVQRGAPLGLPRGFQAGAEDVAPKGEKTQSGGAGHPRSMALNMDKKGQGPVGREGMPPRNKGLGAGEPQVKEGPAEGPRPAEKEGGGPLNKAAKGGMSKDSGKEAGSQRQGRKWGPSLSRRSNWGDTENQGAREAELPSQGDGSRGAGGATETGAALRIGEKAGGGQSVPGRMEGSQDVPEKPRDPQSVSKKTGGPQDVPEKPGDPQSMSKKTGGPQDVPEKPGDPQSVSKKTGGPQDVPEKPGDPQSMSKKTGGPQDVPEKPGDPQSMSKKTGGPQDVPEKPGDPQSVSKKTGGPQKFPENPGLPQSVSKKTGGSQNVSEEPGSPQSVSGEIEGPQNVSEKRKGGLSVSREAEGPQGGIELGGAPQGESQEAAEAGWRVLKDSGSSKVRGGGEPPASAGRQGLPDVRGQEAEASREGADQVFLEPECQVQGPELREDQDRPLGGQSRDSNQAPEDRWYEAEKVWLVQKDEFALATVLKPDEGTADLPAGRVRLCLDADKTIREVDEDHVHRANPPELDQVEDLASLISVNESSVLHTLLCRHRAQLHHTCLGPDLIVLQPQGDPSPGAGKVPALVGSLARRAYRALLNQRRDQSVVALGRSGAGKTACCRQVLEQLVLMAGSVDGRVSVEKIRAAFTVLRAFGSVTTAHSRSATRFSMVMALDFSPTGRVTAAQPQTFLLEKSLGARPPEGEGNFQVFSQMLAGLDLELRTELNLHQLADGNAFGMGTWATPEDKQQAAEAFARLRAAMDTLGIVGSEQQALWRVLAAIYHLGAAGTCKVGRKQFMYFEGANRAAEALGCGYEELNTATFKHHLRQIIRQVTSGTSQRHPGEEDTSPGLKMTGVECLDGVASGMYQELFAAVVSLINRSFSSPLLSVASIMVVDSAGFQNPRHQGRERAAGFEELCRNYAHERLQLLGHQRTFLSPLERAREEGVPVRFEAPESPPQTTVALLDQSPSQLQEKCVEELAAVRLTLQGDLETSIRRIADLQAALVEAASSDSDDESVKTAVDYGGKKETDTASSFCSQAEGSLQSWLSCTLSLPPDALRTPSRQSALSTHSLGSRLDEEAGDATRTPCFLNQAGDVRSKTSGLSSLGHQKPCPSGDSRGLRRDGRIPSPAGSDKLPSPSAALSEFVEGLRRKRGQRGGGPELGLEDWPTVPNYRTTGAASLRRARVASERGAPSPTSGGGSPLEPVGAASAGKSPCLLRSSSLRCIPLGGGERSPLFPESQKTRFSSCDSLLESTPATPVDRLLSPTLCPRRRCLEASLEEAGFPELGKEPLVFQNRQFVHLTQDGPTSGPFSWRQRETRVDLDNFLPAIRMPGMPADGLDRPQQPSIHFETEDADCSLLAGIQTAPRESLGAREDPAHLSDSSSSSSPGLSFKRPGSIRPRIPRPEGDGGETTAAPQDRECGAGRRDEDVESIMKKYLQK</sequence>
<evidence type="ECO:0000256" key="3">
    <source>
        <dbReference type="ARBA" id="ARBA00023123"/>
    </source>
</evidence>
<name>A0ABM3XIJ5_ERIEU</name>
<organism evidence="8 9">
    <name type="scientific">Erinaceus europaeus</name>
    <name type="common">Western European hedgehog</name>
    <dbReference type="NCBI Taxonomy" id="9365"/>
    <lineage>
        <taxon>Eukaryota</taxon>
        <taxon>Metazoa</taxon>
        <taxon>Chordata</taxon>
        <taxon>Craniata</taxon>
        <taxon>Vertebrata</taxon>
        <taxon>Euteleostomi</taxon>
        <taxon>Mammalia</taxon>
        <taxon>Eutheria</taxon>
        <taxon>Laurasiatheria</taxon>
        <taxon>Eulipotyphla</taxon>
        <taxon>Erinaceidae</taxon>
        <taxon>Erinaceinae</taxon>
        <taxon>Erinaceus</taxon>
    </lineage>
</organism>
<gene>
    <name evidence="9" type="primary">MYO18B</name>
</gene>
<dbReference type="Gene3D" id="1.20.58.530">
    <property type="match status" value="1"/>
</dbReference>
<feature type="compositionally biased region" description="Basic and acidic residues" evidence="6">
    <location>
        <begin position="587"/>
        <end position="598"/>
    </location>
</feature>
<keyword evidence="8" id="KW-1185">Reference proteome</keyword>
<keyword evidence="4 5" id="KW-0505">Motor protein</keyword>
<feature type="compositionally biased region" description="Basic and acidic residues" evidence="6">
    <location>
        <begin position="248"/>
        <end position="264"/>
    </location>
</feature>
<feature type="region of interest" description="Disordered" evidence="6">
    <location>
        <begin position="1227"/>
        <end position="1250"/>
    </location>
</feature>
<comment type="caution">
    <text evidence="5">Lacks conserved residue(s) required for the propagation of feature annotation.</text>
</comment>
<evidence type="ECO:0000256" key="6">
    <source>
        <dbReference type="SAM" id="MobiDB-lite"/>
    </source>
</evidence>
<keyword evidence="3 5" id="KW-0518">Myosin</keyword>